<accession>A0A5B7CMU9</accession>
<organism evidence="1 2">
    <name type="scientific">Portunus trituberculatus</name>
    <name type="common">Swimming crab</name>
    <name type="synonym">Neptunus trituberculatus</name>
    <dbReference type="NCBI Taxonomy" id="210409"/>
    <lineage>
        <taxon>Eukaryota</taxon>
        <taxon>Metazoa</taxon>
        <taxon>Ecdysozoa</taxon>
        <taxon>Arthropoda</taxon>
        <taxon>Crustacea</taxon>
        <taxon>Multicrustacea</taxon>
        <taxon>Malacostraca</taxon>
        <taxon>Eumalacostraca</taxon>
        <taxon>Eucarida</taxon>
        <taxon>Decapoda</taxon>
        <taxon>Pleocyemata</taxon>
        <taxon>Brachyura</taxon>
        <taxon>Eubrachyura</taxon>
        <taxon>Portunoidea</taxon>
        <taxon>Portunidae</taxon>
        <taxon>Portuninae</taxon>
        <taxon>Portunus</taxon>
    </lineage>
</organism>
<sequence>MQYRGKLLEVTEAISGICEQASLPVPQPPLPTALKEESDPCLWAATTLNLITTLRIPKSNKD</sequence>
<name>A0A5B7CMU9_PORTR</name>
<evidence type="ECO:0000313" key="1">
    <source>
        <dbReference type="EMBL" id="MPC11062.1"/>
    </source>
</evidence>
<dbReference type="EMBL" id="VSRR010000143">
    <property type="protein sequence ID" value="MPC11062.1"/>
    <property type="molecule type" value="Genomic_DNA"/>
</dbReference>
<gene>
    <name evidence="1" type="ORF">E2C01_003715</name>
</gene>
<dbReference type="AlphaFoldDB" id="A0A5B7CMU9"/>
<reference evidence="1 2" key="1">
    <citation type="submission" date="2019-05" db="EMBL/GenBank/DDBJ databases">
        <title>Another draft genome of Portunus trituberculatus and its Hox gene families provides insights of decapod evolution.</title>
        <authorList>
            <person name="Jeong J.-H."/>
            <person name="Song I."/>
            <person name="Kim S."/>
            <person name="Choi T."/>
            <person name="Kim D."/>
            <person name="Ryu S."/>
            <person name="Kim W."/>
        </authorList>
    </citation>
    <scope>NUCLEOTIDE SEQUENCE [LARGE SCALE GENOMIC DNA]</scope>
    <source>
        <tissue evidence="1">Muscle</tissue>
    </source>
</reference>
<proteinExistence type="predicted"/>
<dbReference type="Proteomes" id="UP000324222">
    <property type="component" value="Unassembled WGS sequence"/>
</dbReference>
<comment type="caution">
    <text evidence="1">The sequence shown here is derived from an EMBL/GenBank/DDBJ whole genome shotgun (WGS) entry which is preliminary data.</text>
</comment>
<evidence type="ECO:0000313" key="2">
    <source>
        <dbReference type="Proteomes" id="UP000324222"/>
    </source>
</evidence>
<keyword evidence="2" id="KW-1185">Reference proteome</keyword>
<protein>
    <submittedName>
        <fullName evidence="1">Uncharacterized protein</fullName>
    </submittedName>
</protein>